<keyword evidence="2" id="KW-1185">Reference proteome</keyword>
<dbReference type="Proteomes" id="UP000276133">
    <property type="component" value="Unassembled WGS sequence"/>
</dbReference>
<reference evidence="1 2" key="1">
    <citation type="journal article" date="2018" name="Sci. Rep.">
        <title>Genomic signatures of local adaptation to the degree of environmental predictability in rotifers.</title>
        <authorList>
            <person name="Franch-Gras L."/>
            <person name="Hahn C."/>
            <person name="Garcia-Roger E.M."/>
            <person name="Carmona M.J."/>
            <person name="Serra M."/>
            <person name="Gomez A."/>
        </authorList>
    </citation>
    <scope>NUCLEOTIDE SEQUENCE [LARGE SCALE GENOMIC DNA]</scope>
    <source>
        <strain evidence="1">HYR1</strain>
    </source>
</reference>
<accession>A0A3M7SMR0</accession>
<evidence type="ECO:0000313" key="2">
    <source>
        <dbReference type="Proteomes" id="UP000276133"/>
    </source>
</evidence>
<comment type="caution">
    <text evidence="1">The sequence shown here is derived from an EMBL/GenBank/DDBJ whole genome shotgun (WGS) entry which is preliminary data.</text>
</comment>
<protein>
    <submittedName>
        <fullName evidence="1">Uncharacterized protein</fullName>
    </submittedName>
</protein>
<sequence>MNGYKKKYGSFAFQYRILDRMNILLTFNSSKKEEFLFNLYLNFTISYSDNLIVPMSKTANVLMGLHGMGTRLLINLEKIKLNLYAFSIILDQLICFFKHNYWPKNPYD</sequence>
<gene>
    <name evidence="1" type="ORF">BpHYR1_042954</name>
</gene>
<name>A0A3M7SMR0_BRAPC</name>
<organism evidence="1 2">
    <name type="scientific">Brachionus plicatilis</name>
    <name type="common">Marine rotifer</name>
    <name type="synonym">Brachionus muelleri</name>
    <dbReference type="NCBI Taxonomy" id="10195"/>
    <lineage>
        <taxon>Eukaryota</taxon>
        <taxon>Metazoa</taxon>
        <taxon>Spiralia</taxon>
        <taxon>Gnathifera</taxon>
        <taxon>Rotifera</taxon>
        <taxon>Eurotatoria</taxon>
        <taxon>Monogononta</taxon>
        <taxon>Pseudotrocha</taxon>
        <taxon>Ploima</taxon>
        <taxon>Brachionidae</taxon>
        <taxon>Brachionus</taxon>
    </lineage>
</organism>
<dbReference type="AlphaFoldDB" id="A0A3M7SMR0"/>
<evidence type="ECO:0000313" key="1">
    <source>
        <dbReference type="EMBL" id="RNA37019.1"/>
    </source>
</evidence>
<dbReference type="EMBL" id="REGN01001105">
    <property type="protein sequence ID" value="RNA37019.1"/>
    <property type="molecule type" value="Genomic_DNA"/>
</dbReference>
<proteinExistence type="predicted"/>